<name>A0ABQ7PP49_PLUXY</name>
<keyword evidence="2" id="KW-1185">Reference proteome</keyword>
<protein>
    <submittedName>
        <fullName evidence="1">Uncharacterized protein</fullName>
    </submittedName>
</protein>
<dbReference type="Proteomes" id="UP000823941">
    <property type="component" value="Unassembled WGS sequence"/>
</dbReference>
<feature type="non-terminal residue" evidence="1">
    <location>
        <position position="122"/>
    </location>
</feature>
<comment type="caution">
    <text evidence="1">The sequence shown here is derived from an EMBL/GenBank/DDBJ whole genome shotgun (WGS) entry which is preliminary data.</text>
</comment>
<sequence length="122" mass="14270">MNLTETLAKQSELLEKIKSINTNFRKDPALRKTPEYFKQRLTSLEKYWEQFFVNNNKLVQQEDRSDEYFTRGVFEKVKDLYLSTKTMIISYEEKLRALREQGGEEQFVDAGASTAQADISGD</sequence>
<evidence type="ECO:0000313" key="2">
    <source>
        <dbReference type="Proteomes" id="UP000823941"/>
    </source>
</evidence>
<accession>A0ABQ7PP49</accession>
<dbReference type="EMBL" id="JAHIBW010000183">
    <property type="protein sequence ID" value="KAG7294771.1"/>
    <property type="molecule type" value="Genomic_DNA"/>
</dbReference>
<reference evidence="1 2" key="1">
    <citation type="submission" date="2021-06" db="EMBL/GenBank/DDBJ databases">
        <title>A haploid diamondback moth (Plutella xylostella L.) genome assembly resolves 31 chromosomes and identifies a diamide resistance mutation.</title>
        <authorList>
            <person name="Ward C.M."/>
            <person name="Perry K.D."/>
            <person name="Baker G."/>
            <person name="Powis K."/>
            <person name="Heckel D.G."/>
            <person name="Baxter S.W."/>
        </authorList>
    </citation>
    <scope>NUCLEOTIDE SEQUENCE [LARGE SCALE GENOMIC DNA]</scope>
    <source>
        <strain evidence="1 2">LV</strain>
        <tissue evidence="1">Single pupa</tissue>
    </source>
</reference>
<proteinExistence type="predicted"/>
<organism evidence="1 2">
    <name type="scientific">Plutella xylostella</name>
    <name type="common">Diamondback moth</name>
    <name type="synonym">Plutella maculipennis</name>
    <dbReference type="NCBI Taxonomy" id="51655"/>
    <lineage>
        <taxon>Eukaryota</taxon>
        <taxon>Metazoa</taxon>
        <taxon>Ecdysozoa</taxon>
        <taxon>Arthropoda</taxon>
        <taxon>Hexapoda</taxon>
        <taxon>Insecta</taxon>
        <taxon>Pterygota</taxon>
        <taxon>Neoptera</taxon>
        <taxon>Endopterygota</taxon>
        <taxon>Lepidoptera</taxon>
        <taxon>Glossata</taxon>
        <taxon>Ditrysia</taxon>
        <taxon>Yponomeutoidea</taxon>
        <taxon>Plutellidae</taxon>
        <taxon>Plutella</taxon>
    </lineage>
</organism>
<evidence type="ECO:0000313" key="1">
    <source>
        <dbReference type="EMBL" id="KAG7294771.1"/>
    </source>
</evidence>
<gene>
    <name evidence="1" type="ORF">JYU34_022861</name>
</gene>